<dbReference type="AlphaFoldDB" id="A0A9Q1Q6B9"/>
<comment type="caution">
    <text evidence="2">The sequence shown here is derived from an EMBL/GenBank/DDBJ whole genome shotgun (WGS) entry which is preliminary data.</text>
</comment>
<feature type="transmembrane region" description="Helical" evidence="1">
    <location>
        <begin position="218"/>
        <end position="241"/>
    </location>
</feature>
<proteinExistence type="predicted"/>
<evidence type="ECO:0000313" key="2">
    <source>
        <dbReference type="EMBL" id="KAJ8429931.1"/>
    </source>
</evidence>
<protein>
    <submittedName>
        <fullName evidence="2">Uncharacterized protein</fullName>
    </submittedName>
</protein>
<gene>
    <name evidence="2" type="ORF">Cgig2_017981</name>
</gene>
<dbReference type="Proteomes" id="UP001153076">
    <property type="component" value="Unassembled WGS sequence"/>
</dbReference>
<dbReference type="EMBL" id="JAKOGI010000844">
    <property type="protein sequence ID" value="KAJ8429931.1"/>
    <property type="molecule type" value="Genomic_DNA"/>
</dbReference>
<organism evidence="2 3">
    <name type="scientific">Carnegiea gigantea</name>
    <dbReference type="NCBI Taxonomy" id="171969"/>
    <lineage>
        <taxon>Eukaryota</taxon>
        <taxon>Viridiplantae</taxon>
        <taxon>Streptophyta</taxon>
        <taxon>Embryophyta</taxon>
        <taxon>Tracheophyta</taxon>
        <taxon>Spermatophyta</taxon>
        <taxon>Magnoliopsida</taxon>
        <taxon>eudicotyledons</taxon>
        <taxon>Gunneridae</taxon>
        <taxon>Pentapetalae</taxon>
        <taxon>Caryophyllales</taxon>
        <taxon>Cactineae</taxon>
        <taxon>Cactaceae</taxon>
        <taxon>Cactoideae</taxon>
        <taxon>Echinocereeae</taxon>
        <taxon>Carnegiea</taxon>
    </lineage>
</organism>
<evidence type="ECO:0000256" key="1">
    <source>
        <dbReference type="SAM" id="Phobius"/>
    </source>
</evidence>
<evidence type="ECO:0000313" key="3">
    <source>
        <dbReference type="Proteomes" id="UP001153076"/>
    </source>
</evidence>
<keyword evidence="1" id="KW-0812">Transmembrane</keyword>
<accession>A0A9Q1Q6B9</accession>
<keyword evidence="1" id="KW-1133">Transmembrane helix</keyword>
<keyword evidence="3" id="KW-1185">Reference proteome</keyword>
<name>A0A9Q1Q6B9_9CARY</name>
<sequence length="280" mass="31241">MSWTQNQASETTTAIALLEKDRESRILADADRAKEADPVKKASHNRQAFLARSECALAYLAKINTLTGDVDKELDTADWDEIRAASSRAKALLFEAKEIAHSNTLDLLQEQADLYGYLRHVHETQDIAQYAVLSSFATLTSTIRCRRAVSCFDIALEAQPDASRSAREALTTIDCLEKVISKCEPTLHGDQVVLAKFNIPEFIGNPERWIREMKKRSTTADVVLSLSGIGFSIPLASLLILRDCCIFLNFGRLEIESSLPFIDAPEVDILGDQRLLYHLQ</sequence>
<keyword evidence="1" id="KW-0472">Membrane</keyword>
<reference evidence="2" key="1">
    <citation type="submission" date="2022-04" db="EMBL/GenBank/DDBJ databases">
        <title>Carnegiea gigantea Genome sequencing and assembly v2.</title>
        <authorList>
            <person name="Copetti D."/>
            <person name="Sanderson M.J."/>
            <person name="Burquez A."/>
            <person name="Wojciechowski M.F."/>
        </authorList>
    </citation>
    <scope>NUCLEOTIDE SEQUENCE</scope>
    <source>
        <strain evidence="2">SGP5-SGP5p</strain>
        <tissue evidence="2">Aerial part</tissue>
    </source>
</reference>